<dbReference type="Proteomes" id="UP000839575">
    <property type="component" value="Unassembled WGS sequence"/>
</dbReference>
<comment type="caution">
    <text evidence="2">The sequence shown here is derived from an EMBL/GenBank/DDBJ whole genome shotgun (WGS) entry which is preliminary data.</text>
</comment>
<dbReference type="Pfam" id="PF10743">
    <property type="entry name" value="Phage_Cox"/>
    <property type="match status" value="1"/>
</dbReference>
<protein>
    <submittedName>
        <fullName evidence="2">Uncharacterized protein</fullName>
    </submittedName>
</protein>
<sequence length="167" mass="18608">MQEDTQNTESIAVEVVAPEQKDSAVIQTVTDETTAADLAEGDVAAEQAKDADKAEKPKRKSPEREEVRLAVNPSVLLSKEGFALYIGKTVAAVVAMAKENKAPAIYMADPINPGYAELYFNREEWDDACKQLIESAPPEWHDWRNRLFLFKPTSGRRKKKTDEQQAA</sequence>
<evidence type="ECO:0000256" key="1">
    <source>
        <dbReference type="SAM" id="MobiDB-lite"/>
    </source>
</evidence>
<feature type="region of interest" description="Disordered" evidence="1">
    <location>
        <begin position="22"/>
        <end position="66"/>
    </location>
</feature>
<feature type="compositionally biased region" description="Basic and acidic residues" evidence="1">
    <location>
        <begin position="47"/>
        <end position="66"/>
    </location>
</feature>
<reference evidence="2" key="1">
    <citation type="submission" date="2018-07" db="EMBL/GenBank/DDBJ databases">
        <authorList>
            <consortium name="GenomeTrakr network: Whole genome sequencing for foodborne pathogen traceback"/>
        </authorList>
    </citation>
    <scope>NUCLEOTIDE SEQUENCE [LARGE SCALE GENOMIC DNA]</scope>
    <source>
        <strain evidence="2">CFSAN002851</strain>
    </source>
</reference>
<evidence type="ECO:0000313" key="2">
    <source>
        <dbReference type="EMBL" id="EBP3998218.1"/>
    </source>
</evidence>
<dbReference type="InterPro" id="IPR019679">
    <property type="entry name" value="Phage_P2_Cox"/>
</dbReference>
<dbReference type="EMBL" id="AAGLPX010000008">
    <property type="protein sequence ID" value="EBP3998218.1"/>
    <property type="molecule type" value="Genomic_DNA"/>
</dbReference>
<dbReference type="Gene3D" id="6.10.200.10">
    <property type="entry name" value="Regulatory phage protein Cox"/>
    <property type="match status" value="1"/>
</dbReference>
<name>A0A5U3F055_SALET</name>
<proteinExistence type="predicted"/>
<organism evidence="2">
    <name type="scientific">Salmonella enterica I</name>
    <dbReference type="NCBI Taxonomy" id="59201"/>
    <lineage>
        <taxon>Bacteria</taxon>
        <taxon>Pseudomonadati</taxon>
        <taxon>Pseudomonadota</taxon>
        <taxon>Gammaproteobacteria</taxon>
        <taxon>Enterobacterales</taxon>
        <taxon>Enterobacteriaceae</taxon>
        <taxon>Salmonella</taxon>
    </lineage>
</organism>
<dbReference type="AlphaFoldDB" id="A0A5U3F055"/>
<accession>A0A5U3F055</accession>
<gene>
    <name evidence="2" type="ORF">S301_05865</name>
</gene>
<dbReference type="InterPro" id="IPR038147">
    <property type="entry name" value="Cox_sf"/>
</dbReference>